<dbReference type="Gene3D" id="2.30.22.10">
    <property type="entry name" value="Head domain of nucleotide exchange factor GrpE"/>
    <property type="match status" value="1"/>
</dbReference>
<keyword evidence="3" id="KW-1185">Reference proteome</keyword>
<dbReference type="GO" id="GO:0006457">
    <property type="term" value="P:protein folding"/>
    <property type="evidence" value="ECO:0007669"/>
    <property type="project" value="InterPro"/>
</dbReference>
<dbReference type="Pfam" id="PF01025">
    <property type="entry name" value="GrpE"/>
    <property type="match status" value="1"/>
</dbReference>
<keyword evidence="1" id="KW-0143">Chaperone</keyword>
<gene>
    <name evidence="2" type="primary">grpE</name>
    <name evidence="2" type="ORF">EHS19_09785</name>
</gene>
<proteinExistence type="predicted"/>
<dbReference type="RefSeq" id="WP_151917576.1">
    <property type="nucleotide sequence ID" value="NZ_RQSP01000057.1"/>
</dbReference>
<dbReference type="OrthoDB" id="5191115at2"/>
<reference evidence="2 3" key="1">
    <citation type="journal article" date="2019" name="Int. J. Syst. Evol. Microbiol.">
        <title>Bifidobacterium jacchi sp. nov., isolated from the faeces of a baby common marmoset (Callithrix jacchus).</title>
        <authorList>
            <person name="Modesto M."/>
            <person name="Watanabe K."/>
            <person name="Arita M."/>
            <person name="Satti M."/>
            <person name="Oki K."/>
            <person name="Sciavilla P."/>
            <person name="Patavino C."/>
            <person name="Camma C."/>
            <person name="Michelini S."/>
            <person name="Sgorbati B."/>
            <person name="Mattarelli P."/>
        </authorList>
    </citation>
    <scope>NUCLEOTIDE SEQUENCE [LARGE SCALE GENOMIC DNA]</scope>
    <source>
        <strain evidence="2 3">MRM 9.3</strain>
    </source>
</reference>
<dbReference type="SUPFAM" id="SSF51064">
    <property type="entry name" value="Head domain of nucleotide exchange factor GrpE"/>
    <property type="match status" value="1"/>
</dbReference>
<dbReference type="InterPro" id="IPR009012">
    <property type="entry name" value="GrpE_head"/>
</dbReference>
<name>A0A5N5RCX2_9BIFI</name>
<dbReference type="EMBL" id="RQSP01000057">
    <property type="protein sequence ID" value="KAB5604755.1"/>
    <property type="molecule type" value="Genomic_DNA"/>
</dbReference>
<dbReference type="GO" id="GO:0042803">
    <property type="term" value="F:protein homodimerization activity"/>
    <property type="evidence" value="ECO:0007669"/>
    <property type="project" value="InterPro"/>
</dbReference>
<protein>
    <submittedName>
        <fullName evidence="2">Nucleotide exchange factor GrpE</fullName>
    </submittedName>
</protein>
<accession>A0A5N5RCX2</accession>
<evidence type="ECO:0000256" key="1">
    <source>
        <dbReference type="ARBA" id="ARBA00023186"/>
    </source>
</evidence>
<comment type="caution">
    <text evidence="2">The sequence shown here is derived from an EMBL/GenBank/DDBJ whole genome shotgun (WGS) entry which is preliminary data.</text>
</comment>
<dbReference type="AlphaFoldDB" id="A0A5N5RCX2"/>
<evidence type="ECO:0000313" key="2">
    <source>
        <dbReference type="EMBL" id="KAB5604755.1"/>
    </source>
</evidence>
<dbReference type="InterPro" id="IPR000740">
    <property type="entry name" value="GrpE"/>
</dbReference>
<sequence length="189" mass="21693">MDTNETAEHGEQTPMADGVALKDLSERLNQLREAIEDKAEANAHQHELFDNLERQLGKYRRETVNRITDMMILDVIQLIDRINGDVWRYTKLGESSDIDDAERYARLLKVLKRLPSSMEAILYRQGVEPYTVPGDAVDPRRQKILQTVETDDDFKINTVAERLAPGYEHGSKVIRPEQIKVYKGSLAQK</sequence>
<evidence type="ECO:0000313" key="3">
    <source>
        <dbReference type="Proteomes" id="UP000326336"/>
    </source>
</evidence>
<dbReference type="GO" id="GO:0051087">
    <property type="term" value="F:protein-folding chaperone binding"/>
    <property type="evidence" value="ECO:0007669"/>
    <property type="project" value="InterPro"/>
</dbReference>
<dbReference type="GO" id="GO:0000774">
    <property type="term" value="F:adenyl-nucleotide exchange factor activity"/>
    <property type="evidence" value="ECO:0007669"/>
    <property type="project" value="InterPro"/>
</dbReference>
<organism evidence="2 3">
    <name type="scientific">Bifidobacterium jacchi</name>
    <dbReference type="NCBI Taxonomy" id="2490545"/>
    <lineage>
        <taxon>Bacteria</taxon>
        <taxon>Bacillati</taxon>
        <taxon>Actinomycetota</taxon>
        <taxon>Actinomycetes</taxon>
        <taxon>Bifidobacteriales</taxon>
        <taxon>Bifidobacteriaceae</taxon>
        <taxon>Bifidobacterium</taxon>
    </lineage>
</organism>
<dbReference type="Proteomes" id="UP000326336">
    <property type="component" value="Unassembled WGS sequence"/>
</dbReference>